<gene>
    <name evidence="1" type="ORF">CAEBREN_14175</name>
</gene>
<dbReference type="AlphaFoldDB" id="G0MYB5"/>
<accession>G0MYB5</accession>
<protein>
    <submittedName>
        <fullName evidence="1">Uncharacterized protein</fullName>
    </submittedName>
</protein>
<name>G0MYB5_CAEBE</name>
<dbReference type="Proteomes" id="UP000008068">
    <property type="component" value="Unassembled WGS sequence"/>
</dbReference>
<proteinExistence type="predicted"/>
<evidence type="ECO:0000313" key="2">
    <source>
        <dbReference type="Proteomes" id="UP000008068"/>
    </source>
</evidence>
<evidence type="ECO:0000313" key="1">
    <source>
        <dbReference type="EMBL" id="EGT47573.1"/>
    </source>
</evidence>
<sequence length="201" mass="22564">MSGYGRKKKLIVCEINGNQEYKVLEASPNWVEFGTYLVRATAALESVWKEDRELWSLIQKSRAPATGDNLQSFRTSGKNYVARDTTTGDEHEIDSILVLPGGDLLLSWKTFPAHLINVDRNDVEDEDALRARIGNLQAQLVQKDLEIHQLRLLVQNQGEVENQGGVVVEAMEAVPEVQELVDDLINEVINAENNIHGEMEI</sequence>
<dbReference type="HOGENOM" id="CLU_1361496_0_0_1"/>
<dbReference type="EMBL" id="GL379820">
    <property type="protein sequence ID" value="EGT47573.1"/>
    <property type="molecule type" value="Genomic_DNA"/>
</dbReference>
<reference evidence="2" key="1">
    <citation type="submission" date="2011-07" db="EMBL/GenBank/DDBJ databases">
        <authorList>
            <consortium name="Caenorhabditis brenneri Sequencing and Analysis Consortium"/>
            <person name="Wilson R.K."/>
        </authorList>
    </citation>
    <scope>NUCLEOTIDE SEQUENCE [LARGE SCALE GENOMIC DNA]</scope>
    <source>
        <strain evidence="2">PB2801</strain>
    </source>
</reference>
<dbReference type="InParanoid" id="G0MYB5"/>
<keyword evidence="2" id="KW-1185">Reference proteome</keyword>
<organism evidence="2">
    <name type="scientific">Caenorhabditis brenneri</name>
    <name type="common">Nematode worm</name>
    <dbReference type="NCBI Taxonomy" id="135651"/>
    <lineage>
        <taxon>Eukaryota</taxon>
        <taxon>Metazoa</taxon>
        <taxon>Ecdysozoa</taxon>
        <taxon>Nematoda</taxon>
        <taxon>Chromadorea</taxon>
        <taxon>Rhabditida</taxon>
        <taxon>Rhabditina</taxon>
        <taxon>Rhabditomorpha</taxon>
        <taxon>Rhabditoidea</taxon>
        <taxon>Rhabditidae</taxon>
        <taxon>Peloderinae</taxon>
        <taxon>Caenorhabditis</taxon>
    </lineage>
</organism>